<reference evidence="2" key="1">
    <citation type="submission" date="2019-12" db="EMBL/GenBank/DDBJ databases">
        <title>Genome sequencing and annotation of Brassica cretica.</title>
        <authorList>
            <person name="Studholme D.J."/>
            <person name="Sarris P."/>
        </authorList>
    </citation>
    <scope>NUCLEOTIDE SEQUENCE</scope>
    <source>
        <strain evidence="2">PFS-109/04</strain>
        <tissue evidence="2">Leaf</tissue>
    </source>
</reference>
<evidence type="ECO:0000313" key="2">
    <source>
        <dbReference type="EMBL" id="KAF3515329.1"/>
    </source>
</evidence>
<gene>
    <name evidence="2" type="ORF">F2Q69_00005491</name>
</gene>
<dbReference type="Proteomes" id="UP000712600">
    <property type="component" value="Unassembled WGS sequence"/>
</dbReference>
<feature type="region of interest" description="Disordered" evidence="1">
    <location>
        <begin position="51"/>
        <end position="99"/>
    </location>
</feature>
<evidence type="ECO:0000256" key="1">
    <source>
        <dbReference type="SAM" id="MobiDB-lite"/>
    </source>
</evidence>
<evidence type="ECO:0000313" key="3">
    <source>
        <dbReference type="Proteomes" id="UP000712600"/>
    </source>
</evidence>
<dbReference type="EMBL" id="QGKX02001521">
    <property type="protein sequence ID" value="KAF3515329.1"/>
    <property type="molecule type" value="Genomic_DNA"/>
</dbReference>
<organism evidence="2 3">
    <name type="scientific">Brassica cretica</name>
    <name type="common">Mustard</name>
    <dbReference type="NCBI Taxonomy" id="69181"/>
    <lineage>
        <taxon>Eukaryota</taxon>
        <taxon>Viridiplantae</taxon>
        <taxon>Streptophyta</taxon>
        <taxon>Embryophyta</taxon>
        <taxon>Tracheophyta</taxon>
        <taxon>Spermatophyta</taxon>
        <taxon>Magnoliopsida</taxon>
        <taxon>eudicotyledons</taxon>
        <taxon>Gunneridae</taxon>
        <taxon>Pentapetalae</taxon>
        <taxon>rosids</taxon>
        <taxon>malvids</taxon>
        <taxon>Brassicales</taxon>
        <taxon>Brassicaceae</taxon>
        <taxon>Brassiceae</taxon>
        <taxon>Brassica</taxon>
    </lineage>
</organism>
<feature type="compositionally biased region" description="Pro residues" evidence="1">
    <location>
        <begin position="84"/>
        <end position="99"/>
    </location>
</feature>
<name>A0A8S9PIS4_BRACR</name>
<accession>A0A8S9PIS4</accession>
<feature type="region of interest" description="Disordered" evidence="1">
    <location>
        <begin position="143"/>
        <end position="172"/>
    </location>
</feature>
<sequence>MKAPDSFRNPAFWCDFHRDHGHKTEDCVALKIEVNELLKKGHLTEFLSEKAKSHLRKERTGKPTETAPVSPPRQDRLPASRFLPPGPGSLPPGLGPCLHPPASRPSDLSCLRINGNLPLIRGRHDLHHKYRFLNLKKEVDDVHDQSSSTLQPPRQGFPPRGPSSSTSSQPMNPYYYYQPDDKICSLQHVYNSTCWLRPRSPAHQRGPSMLTKAHRHIMLTVAYRQVYHLFRPCAL</sequence>
<dbReference type="AlphaFoldDB" id="A0A8S9PIS4"/>
<comment type="caution">
    <text evidence="2">The sequence shown here is derived from an EMBL/GenBank/DDBJ whole genome shotgun (WGS) entry which is preliminary data.</text>
</comment>
<feature type="compositionally biased region" description="Basic and acidic residues" evidence="1">
    <location>
        <begin position="51"/>
        <end position="62"/>
    </location>
</feature>
<proteinExistence type="predicted"/>
<protein>
    <submittedName>
        <fullName evidence="2">Uncharacterized protein</fullName>
    </submittedName>
</protein>